<evidence type="ECO:0000313" key="1">
    <source>
        <dbReference type="EMBL" id="MDB6179167.1"/>
    </source>
</evidence>
<dbReference type="RefSeq" id="WP_271890268.1">
    <property type="nucleotide sequence ID" value="NZ_JAQBIE010000027.1"/>
</dbReference>
<evidence type="ECO:0000313" key="2">
    <source>
        <dbReference type="Proteomes" id="UP001165641"/>
    </source>
</evidence>
<accession>A0ABT4ZIH9</accession>
<reference evidence="1" key="1">
    <citation type="submission" date="2022-12" db="EMBL/GenBank/DDBJ databases">
        <title>Paracoccus onchidii sp. nov., isolated from a marine invertebrate from the South China Sea.</title>
        <authorList>
            <person name="Xu S."/>
            <person name="Liu Z."/>
            <person name="Xu Y."/>
        </authorList>
    </citation>
    <scope>NUCLEOTIDE SEQUENCE</scope>
    <source>
        <strain evidence="1">Z330</strain>
    </source>
</reference>
<proteinExistence type="predicted"/>
<organism evidence="1 2">
    <name type="scientific">Paracoccus onchidii</name>
    <dbReference type="NCBI Taxonomy" id="3017813"/>
    <lineage>
        <taxon>Bacteria</taxon>
        <taxon>Pseudomonadati</taxon>
        <taxon>Pseudomonadota</taxon>
        <taxon>Alphaproteobacteria</taxon>
        <taxon>Rhodobacterales</taxon>
        <taxon>Paracoccaceae</taxon>
        <taxon>Paracoccus</taxon>
    </lineage>
</organism>
<protein>
    <submittedName>
        <fullName evidence="1">Uncharacterized protein</fullName>
    </submittedName>
</protein>
<dbReference type="EMBL" id="JAQBIE010000027">
    <property type="protein sequence ID" value="MDB6179167.1"/>
    <property type="molecule type" value="Genomic_DNA"/>
</dbReference>
<comment type="caution">
    <text evidence="1">The sequence shown here is derived from an EMBL/GenBank/DDBJ whole genome shotgun (WGS) entry which is preliminary data.</text>
</comment>
<dbReference type="Proteomes" id="UP001165641">
    <property type="component" value="Unassembled WGS sequence"/>
</dbReference>
<keyword evidence="2" id="KW-1185">Reference proteome</keyword>
<sequence>MTPMALPQRAFYTVQEAALRWECALSDLAGWAATGKLEIVTAIRPMIQGGHVHAGFVVVEAADILELFWPGHGAPDVATLRRFRPVGTEDWILIESPADFVKVHLGRLMITVEEMHRFETTHGLMRRLTINNGAPSRHNWEGLLAFLIHRVHGEGVPATQGELIAIALDWFAQHSEGGDIPDESTIRRRLGPIWKMLRENA</sequence>
<gene>
    <name evidence="1" type="ORF">PAF17_16880</name>
</gene>
<name>A0ABT4ZIH9_9RHOB</name>